<feature type="transmembrane region" description="Helical" evidence="3">
    <location>
        <begin position="6"/>
        <end position="25"/>
    </location>
</feature>
<gene>
    <name evidence="4" type="ORF">JCM17207_04120</name>
</gene>
<feature type="transmembrane region" description="Helical" evidence="3">
    <location>
        <begin position="190"/>
        <end position="210"/>
    </location>
</feature>
<feature type="transmembrane region" description="Helical" evidence="3">
    <location>
        <begin position="281"/>
        <end position="302"/>
    </location>
</feature>
<keyword evidence="2" id="KW-0813">Transport</keyword>
<keyword evidence="3" id="KW-0472">Membrane</keyword>
<evidence type="ECO:0000256" key="2">
    <source>
        <dbReference type="ARBA" id="ARBA00022448"/>
    </source>
</evidence>
<keyword evidence="3" id="KW-0812">Transmembrane</keyword>
<keyword evidence="5" id="KW-1185">Reference proteome</keyword>
<dbReference type="RefSeq" id="WP_238315974.1">
    <property type="nucleotide sequence ID" value="NZ_BQKV01000018.1"/>
</dbReference>
<evidence type="ECO:0000256" key="3">
    <source>
        <dbReference type="SAM" id="Phobius"/>
    </source>
</evidence>
<feature type="transmembrane region" description="Helical" evidence="3">
    <location>
        <begin position="94"/>
        <end position="115"/>
    </location>
</feature>
<feature type="transmembrane region" description="Helical" evidence="3">
    <location>
        <begin position="32"/>
        <end position="54"/>
    </location>
</feature>
<sequence>MEAILTRAGCFVGLIVMGCLLRRVGFFKQEDFALLSKIVIKITLTAAIVVSFAGNTLDGSMLVLTLMGFSFGVLLIAAAWLLNRRAGRETQAFAIVNTAGCNIGNFVLPFAQTFLGPIGTMAVSLFDAGNSVICLGGAYGVASFVKEREGQFPVRPILKAMSRSVPLMTYVVMTVLSALHLALPGLVLEYASIVANANAFLAMLMIGVGFRMDCSREQLASVAKILLVRYGLGIAFAVLAYQLLPFPAEYRQALVILFLSPVASAAPAFTAQLKSDYGLSCTVNSFSIVISIALIVSSLLVIL</sequence>
<evidence type="ECO:0000256" key="1">
    <source>
        <dbReference type="ARBA" id="ARBA00004127"/>
    </source>
</evidence>
<proteinExistence type="predicted"/>
<feature type="transmembrane region" description="Helical" evidence="3">
    <location>
        <begin position="121"/>
        <end position="145"/>
    </location>
</feature>
<dbReference type="PANTHER" id="PTHR36838">
    <property type="entry name" value="AUXIN EFFLUX CARRIER FAMILY PROTEIN"/>
    <property type="match status" value="1"/>
</dbReference>
<dbReference type="Proteomes" id="UP001055185">
    <property type="component" value="Unassembled WGS sequence"/>
</dbReference>
<comment type="caution">
    <text evidence="4">The sequence shown here is derived from an EMBL/GenBank/DDBJ whole genome shotgun (WGS) entry which is preliminary data.</text>
</comment>
<dbReference type="AlphaFoldDB" id="A0AA37IWM9"/>
<dbReference type="EMBL" id="BQKV01000018">
    <property type="protein sequence ID" value="GJN63787.1"/>
    <property type="molecule type" value="Genomic_DNA"/>
</dbReference>
<evidence type="ECO:0000313" key="5">
    <source>
        <dbReference type="Proteomes" id="UP001055185"/>
    </source>
</evidence>
<name>A0AA37IWM9_9FIRM</name>
<dbReference type="Gene3D" id="1.20.1530.20">
    <property type="match status" value="1"/>
</dbReference>
<accession>A0AA37IWM9</accession>
<protein>
    <submittedName>
        <fullName evidence="4">Permease</fullName>
    </submittedName>
</protein>
<feature type="transmembrane region" description="Helical" evidence="3">
    <location>
        <begin position="60"/>
        <end position="82"/>
    </location>
</feature>
<organism evidence="4 5">
    <name type="scientific">Faecalibacterium gallinarum</name>
    <dbReference type="NCBI Taxonomy" id="2903556"/>
    <lineage>
        <taxon>Bacteria</taxon>
        <taxon>Bacillati</taxon>
        <taxon>Bacillota</taxon>
        <taxon>Clostridia</taxon>
        <taxon>Eubacteriales</taxon>
        <taxon>Oscillospiraceae</taxon>
        <taxon>Faecalibacterium</taxon>
    </lineage>
</organism>
<dbReference type="PROSITE" id="PS51257">
    <property type="entry name" value="PROKAR_LIPOPROTEIN"/>
    <property type="match status" value="1"/>
</dbReference>
<feature type="transmembrane region" description="Helical" evidence="3">
    <location>
        <begin position="250"/>
        <end position="269"/>
    </location>
</feature>
<evidence type="ECO:0000313" key="4">
    <source>
        <dbReference type="EMBL" id="GJN63787.1"/>
    </source>
</evidence>
<dbReference type="GO" id="GO:0012505">
    <property type="term" value="C:endomembrane system"/>
    <property type="evidence" value="ECO:0007669"/>
    <property type="project" value="UniProtKB-SubCell"/>
</dbReference>
<feature type="transmembrane region" description="Helical" evidence="3">
    <location>
        <begin position="222"/>
        <end position="244"/>
    </location>
</feature>
<comment type="subcellular location">
    <subcellularLocation>
        <location evidence="1">Endomembrane system</location>
        <topology evidence="1">Multi-pass membrane protein</topology>
    </subcellularLocation>
</comment>
<feature type="transmembrane region" description="Helical" evidence="3">
    <location>
        <begin position="165"/>
        <end position="184"/>
    </location>
</feature>
<dbReference type="InterPro" id="IPR038770">
    <property type="entry name" value="Na+/solute_symporter_sf"/>
</dbReference>
<reference evidence="4" key="1">
    <citation type="journal article" date="2022" name="Int. J. Syst. Evol. Microbiol.">
        <title>Genome-based, phenotypic and chemotaxonomic classification of Faecalibacterium strains: proposal of three novel species Faecalibacterium duncaniae sp. nov., Faecalibacterium hattorii sp. nov. and Faecalibacterium gallinarum sp. nov. .</title>
        <authorList>
            <person name="Sakamoto M."/>
            <person name="Sakurai N."/>
            <person name="Tanno H."/>
            <person name="Iino T."/>
            <person name="Ohkuma M."/>
            <person name="Endo A."/>
        </authorList>
    </citation>
    <scope>NUCLEOTIDE SEQUENCE</scope>
    <source>
        <strain evidence="4">JCM 17207</strain>
    </source>
</reference>
<keyword evidence="3" id="KW-1133">Transmembrane helix</keyword>
<dbReference type="PANTHER" id="PTHR36838:SF3">
    <property type="entry name" value="TRANSPORTER AUXIN EFFLUX CARRIER EC FAMILY"/>
    <property type="match status" value="1"/>
</dbReference>